<accession>A0A6C0JVU4</accession>
<name>A0A6C0JVU4_9ZZZZ</name>
<reference evidence="2" key="1">
    <citation type="journal article" date="2020" name="Nature">
        <title>Giant virus diversity and host interactions through global metagenomics.</title>
        <authorList>
            <person name="Schulz F."/>
            <person name="Roux S."/>
            <person name="Paez-Espino D."/>
            <person name="Jungbluth S."/>
            <person name="Walsh D.A."/>
            <person name="Denef V.J."/>
            <person name="McMahon K.D."/>
            <person name="Konstantinidis K.T."/>
            <person name="Eloe-Fadrosh E.A."/>
            <person name="Kyrpides N.C."/>
            <person name="Woyke T."/>
        </authorList>
    </citation>
    <scope>NUCLEOTIDE SEQUENCE</scope>
    <source>
        <strain evidence="2">GVMAG-S-1101164-105</strain>
    </source>
</reference>
<dbReference type="Pfam" id="PF19059">
    <property type="entry name" value="DUF5755"/>
    <property type="match status" value="1"/>
</dbReference>
<dbReference type="AlphaFoldDB" id="A0A6C0JVU4"/>
<feature type="transmembrane region" description="Helical" evidence="1">
    <location>
        <begin position="12"/>
        <end position="36"/>
    </location>
</feature>
<organism evidence="2">
    <name type="scientific">viral metagenome</name>
    <dbReference type="NCBI Taxonomy" id="1070528"/>
    <lineage>
        <taxon>unclassified sequences</taxon>
        <taxon>metagenomes</taxon>
        <taxon>organismal metagenomes</taxon>
    </lineage>
</organism>
<keyword evidence="1" id="KW-0472">Membrane</keyword>
<dbReference type="EMBL" id="MN740738">
    <property type="protein sequence ID" value="QHU09513.1"/>
    <property type="molecule type" value="Genomic_DNA"/>
</dbReference>
<keyword evidence="1" id="KW-1133">Transmembrane helix</keyword>
<evidence type="ECO:0000256" key="1">
    <source>
        <dbReference type="SAM" id="Phobius"/>
    </source>
</evidence>
<protein>
    <submittedName>
        <fullName evidence="2">Uncharacterized protein</fullName>
    </submittedName>
</protein>
<dbReference type="InterPro" id="IPR043929">
    <property type="entry name" value="DUF5755"/>
</dbReference>
<keyword evidence="1" id="KW-0812">Transmembrane</keyword>
<sequence length="202" mass="22132">MVRISNKCPPGVLCLTPGLALFGIIGIIIAVSLFMISTQKASREVIEVAGPSPSSQQFIQVSGDDRFSRAPKPERDWLTRPDLSVIANSPTAIMSTIPTIATQGIPETYQSMGVLKTEGGQILPLYGRRTSSRSDRFQYYTRTDSYNPVQLPLEHKRHNCQDDIGCDEIYDGDKMKIGATGESATATIYRFSGPTYVPTVVL</sequence>
<evidence type="ECO:0000313" key="2">
    <source>
        <dbReference type="EMBL" id="QHU09513.1"/>
    </source>
</evidence>
<proteinExistence type="predicted"/>